<feature type="region of interest" description="Disordered" evidence="1">
    <location>
        <begin position="159"/>
        <end position="215"/>
    </location>
</feature>
<dbReference type="OMA" id="MIQDEYT"/>
<proteinExistence type="predicted"/>
<evidence type="ECO:0000256" key="1">
    <source>
        <dbReference type="SAM" id="MobiDB-lite"/>
    </source>
</evidence>
<name>A0A9J7HH53_BRAFL</name>
<dbReference type="Proteomes" id="UP000001554">
    <property type="component" value="Chromosome 16"/>
</dbReference>
<reference evidence="2" key="1">
    <citation type="journal article" date="2020" name="Nat. Ecol. Evol.">
        <title>Deeply conserved synteny resolves early events in vertebrate evolution.</title>
        <authorList>
            <person name="Simakov O."/>
            <person name="Marletaz F."/>
            <person name="Yue J.X."/>
            <person name="O'Connell B."/>
            <person name="Jenkins J."/>
            <person name="Brandt A."/>
            <person name="Calef R."/>
            <person name="Tung C.H."/>
            <person name="Huang T.K."/>
            <person name="Schmutz J."/>
            <person name="Satoh N."/>
            <person name="Yu J.K."/>
            <person name="Putnam N.H."/>
            <person name="Green R.E."/>
            <person name="Rokhsar D.S."/>
        </authorList>
    </citation>
    <scope>NUCLEOTIDE SEQUENCE [LARGE SCALE GENOMIC DNA]</scope>
    <source>
        <strain evidence="2">S238N-H82</strain>
    </source>
</reference>
<evidence type="ECO:0000313" key="2">
    <source>
        <dbReference type="Proteomes" id="UP000001554"/>
    </source>
</evidence>
<dbReference type="PANTHER" id="PTHR31198:SF1">
    <property type="entry name" value="CENTROSOMAL AT-AC SPLICING FACTOR"/>
    <property type="match status" value="1"/>
</dbReference>
<feature type="compositionally biased region" description="Polar residues" evidence="1">
    <location>
        <begin position="186"/>
        <end position="208"/>
    </location>
</feature>
<evidence type="ECO:0000313" key="3">
    <source>
        <dbReference type="RefSeq" id="XP_035657927.1"/>
    </source>
</evidence>
<dbReference type="InterPro" id="IPR028015">
    <property type="entry name" value="CCDC84-like"/>
</dbReference>
<protein>
    <submittedName>
        <fullName evidence="3">Coiled-coil domain-containing protein 84-like</fullName>
    </submittedName>
</protein>
<dbReference type="Pfam" id="PF14968">
    <property type="entry name" value="CCDC84"/>
    <property type="match status" value="1"/>
</dbReference>
<accession>A0A9J7HH53</accession>
<dbReference type="AlphaFoldDB" id="A0A9J7HH53"/>
<reference evidence="3" key="2">
    <citation type="submission" date="2025-08" db="UniProtKB">
        <authorList>
            <consortium name="RefSeq"/>
        </authorList>
    </citation>
    <scope>IDENTIFICATION</scope>
    <source>
        <strain evidence="3">S238N-H82</strain>
        <tissue evidence="3">Testes</tissue>
    </source>
</reference>
<feature type="region of interest" description="Disordered" evidence="1">
    <location>
        <begin position="284"/>
        <end position="355"/>
    </location>
</feature>
<sequence length="355" mass="40242">MKMMASTKKTDKNIQDFNYCDVCRRHHSQGRKHVYSRTHRDNINAIINKYGKKVKIAKPVLKHPVVESGVNDENFWCYFCGCEVKKHDTTTTSTMKYGGFFRHLASQEHRQKTFSYWWDNRIEKSLKNSFLLTQEDYGKYKKRLVDAVALWEASQQKIRSEPGTAKSSSDQSSLSETPANLGEPLPSSNLISNAQHQKVQKATRQVQDLQKKTSVKPNTKAMYTIEAHGENLTCVQLPKELGACGNVHTGATPPWLWKDDDVTDIAGASSSKQIGPTVEDLQKHKKQKTLPKGRVGADFDRGSSSADGEEWLPSFGRVWQVGRRWKPWQQKRKGKTKASAAQSRPDYNSEEVNGP</sequence>
<feature type="compositionally biased region" description="Basic residues" evidence="1">
    <location>
        <begin position="323"/>
        <end position="336"/>
    </location>
</feature>
<dbReference type="KEGG" id="bfo:118403331"/>
<dbReference type="GeneID" id="118403331"/>
<dbReference type="PANTHER" id="PTHR31198">
    <property type="entry name" value="COILED-COIL DOMAIN-CONTAINING PROTEIN 84"/>
    <property type="match status" value="1"/>
</dbReference>
<organism evidence="2 3">
    <name type="scientific">Branchiostoma floridae</name>
    <name type="common">Florida lancelet</name>
    <name type="synonym">Amphioxus</name>
    <dbReference type="NCBI Taxonomy" id="7739"/>
    <lineage>
        <taxon>Eukaryota</taxon>
        <taxon>Metazoa</taxon>
        <taxon>Chordata</taxon>
        <taxon>Cephalochordata</taxon>
        <taxon>Leptocardii</taxon>
        <taxon>Amphioxiformes</taxon>
        <taxon>Branchiostomatidae</taxon>
        <taxon>Branchiostoma</taxon>
    </lineage>
</organism>
<dbReference type="RefSeq" id="XP_035657927.1">
    <property type="nucleotide sequence ID" value="XM_035802034.1"/>
</dbReference>
<dbReference type="OrthoDB" id="1892805at2759"/>
<keyword evidence="2" id="KW-1185">Reference proteome</keyword>
<gene>
    <name evidence="3" type="primary">LOC118403331</name>
</gene>
<feature type="compositionally biased region" description="Polar residues" evidence="1">
    <location>
        <begin position="165"/>
        <end position="178"/>
    </location>
</feature>